<keyword evidence="1" id="KW-0472">Membrane</keyword>
<name>A0A1M5Y5X4_9CLOT</name>
<reference evidence="2 3" key="1">
    <citation type="submission" date="2016-11" db="EMBL/GenBank/DDBJ databases">
        <authorList>
            <person name="Jaros S."/>
            <person name="Januszkiewicz K."/>
            <person name="Wedrychowicz H."/>
        </authorList>
    </citation>
    <scope>NUCLEOTIDE SEQUENCE [LARGE SCALE GENOMIC DNA]</scope>
    <source>
        <strain evidence="2 3">DSM 8605</strain>
    </source>
</reference>
<feature type="transmembrane region" description="Helical" evidence="1">
    <location>
        <begin position="7"/>
        <end position="25"/>
    </location>
</feature>
<sequence length="294" mass="33803">MYIFQTIAFSLELSFYLGMALLLIVNRNNFLQRAEGYMFGSYYRGFVPRNSYDSGLQYEESKWRRAMKILDTIAACCAAIMFIYFSIPYLKDIPQLVTKNLEYTDINIYSEDGVVNDPFESINVNGVDIKFFFIGNLENGKNYRIGYLTNTKRGIYLELADKNIKIPIKNKDISSKNILIYICTIICLIAIYLLLYYSGVYFGYKIFMITTILFYPLCIGYYIYCGISTGEWASSGNLASLALFFGVGSLFIYSIYNILTEPFTGKGTFQQFIACYEIGFIIAIIINLFKLIIR</sequence>
<evidence type="ECO:0000313" key="3">
    <source>
        <dbReference type="Proteomes" id="UP000184447"/>
    </source>
</evidence>
<accession>A0A1M5Y5X4</accession>
<organism evidence="2 3">
    <name type="scientific">Clostridium grantii DSM 8605</name>
    <dbReference type="NCBI Taxonomy" id="1121316"/>
    <lineage>
        <taxon>Bacteria</taxon>
        <taxon>Bacillati</taxon>
        <taxon>Bacillota</taxon>
        <taxon>Clostridia</taxon>
        <taxon>Eubacteriales</taxon>
        <taxon>Clostridiaceae</taxon>
        <taxon>Clostridium</taxon>
    </lineage>
</organism>
<dbReference type="Proteomes" id="UP000184447">
    <property type="component" value="Unassembled WGS sequence"/>
</dbReference>
<evidence type="ECO:0000313" key="2">
    <source>
        <dbReference type="EMBL" id="SHI07309.1"/>
    </source>
</evidence>
<protein>
    <submittedName>
        <fullName evidence="2">Uncharacterized protein</fullName>
    </submittedName>
</protein>
<evidence type="ECO:0000256" key="1">
    <source>
        <dbReference type="SAM" id="Phobius"/>
    </source>
</evidence>
<keyword evidence="3" id="KW-1185">Reference proteome</keyword>
<dbReference type="OrthoDB" id="1929295at2"/>
<gene>
    <name evidence="2" type="ORF">SAMN02745207_04214</name>
</gene>
<dbReference type="AlphaFoldDB" id="A0A1M5Y5X4"/>
<proteinExistence type="predicted"/>
<feature type="transmembrane region" description="Helical" evidence="1">
    <location>
        <begin position="178"/>
        <end position="198"/>
    </location>
</feature>
<feature type="transmembrane region" description="Helical" evidence="1">
    <location>
        <begin position="69"/>
        <end position="90"/>
    </location>
</feature>
<feature type="transmembrane region" description="Helical" evidence="1">
    <location>
        <begin position="268"/>
        <end position="289"/>
    </location>
</feature>
<dbReference type="EMBL" id="FQXM01000056">
    <property type="protein sequence ID" value="SHI07309.1"/>
    <property type="molecule type" value="Genomic_DNA"/>
</dbReference>
<feature type="transmembrane region" description="Helical" evidence="1">
    <location>
        <begin position="204"/>
        <end position="224"/>
    </location>
</feature>
<feature type="transmembrane region" description="Helical" evidence="1">
    <location>
        <begin position="236"/>
        <end position="256"/>
    </location>
</feature>
<dbReference type="STRING" id="1121316.SAMN02745207_04214"/>
<keyword evidence="1" id="KW-0812">Transmembrane</keyword>
<keyword evidence="1" id="KW-1133">Transmembrane helix</keyword>
<dbReference type="RefSeq" id="WP_073340982.1">
    <property type="nucleotide sequence ID" value="NZ_FQXM01000056.1"/>
</dbReference>